<dbReference type="Proteomes" id="UP001212997">
    <property type="component" value="Unassembled WGS sequence"/>
</dbReference>
<dbReference type="EMBL" id="JANAWD010000697">
    <property type="protein sequence ID" value="KAJ3476525.1"/>
    <property type="molecule type" value="Genomic_DNA"/>
</dbReference>
<comment type="caution">
    <text evidence="1">The sequence shown here is derived from an EMBL/GenBank/DDBJ whole genome shotgun (WGS) entry which is preliminary data.</text>
</comment>
<keyword evidence="2" id="KW-1185">Reference proteome</keyword>
<dbReference type="Gene3D" id="2.40.400.10">
    <property type="entry name" value="Acetoacetate decarboxylase-like"/>
    <property type="match status" value="1"/>
</dbReference>
<evidence type="ECO:0000313" key="2">
    <source>
        <dbReference type="Proteomes" id="UP001212997"/>
    </source>
</evidence>
<evidence type="ECO:0008006" key="3">
    <source>
        <dbReference type="Google" id="ProtNLM"/>
    </source>
</evidence>
<evidence type="ECO:0000313" key="1">
    <source>
        <dbReference type="EMBL" id="KAJ3476525.1"/>
    </source>
</evidence>
<sequence>MTTSSSTLSPTLFDEALAPWFCRGEVFLLYGYTMQSKSSYPPQSAFSNLEGASSYADPCVTGEFKGGLSSIAIIRYTDTPIGPYDELIWIPGKFTSPPNDNPSHRIGRMYVSSRDAVYNGRRNWNFPRQLAHFSFTPNPDETGTLTYTKVSVAPISNPDQPFFVADFTTTWITRPILSLNTLHSSRPMWFTTPPLPQSINWYEDGRIGTTRWCRVRPIIKGKMGLIRCKGGLEDGKFGDDLGFPDVHPFSLGMWLPDAEVAWRIGMRLVKKVGTKFVQKVGE</sequence>
<proteinExistence type="predicted"/>
<gene>
    <name evidence="1" type="ORF">NLI96_g11096</name>
</gene>
<reference evidence="1" key="1">
    <citation type="submission" date="2022-07" db="EMBL/GenBank/DDBJ databases">
        <title>Genome Sequence of Physisporinus lineatus.</title>
        <authorList>
            <person name="Buettner E."/>
        </authorList>
    </citation>
    <scope>NUCLEOTIDE SEQUENCE</scope>
    <source>
        <strain evidence="1">VT162</strain>
    </source>
</reference>
<dbReference type="SUPFAM" id="SSF160104">
    <property type="entry name" value="Acetoacetate decarboxylase-like"/>
    <property type="match status" value="1"/>
</dbReference>
<name>A0AAD5UTV2_9APHY</name>
<dbReference type="PANTHER" id="PTHR40518">
    <property type="entry name" value="ACETOACETATE DECARBOXYLASE"/>
    <property type="match status" value="1"/>
</dbReference>
<protein>
    <recommendedName>
        <fullName evidence="3">Acetoacetate decarboxylase</fullName>
    </recommendedName>
</protein>
<accession>A0AAD5UTV2</accession>
<organism evidence="1 2">
    <name type="scientific">Meripilus lineatus</name>
    <dbReference type="NCBI Taxonomy" id="2056292"/>
    <lineage>
        <taxon>Eukaryota</taxon>
        <taxon>Fungi</taxon>
        <taxon>Dikarya</taxon>
        <taxon>Basidiomycota</taxon>
        <taxon>Agaricomycotina</taxon>
        <taxon>Agaricomycetes</taxon>
        <taxon>Polyporales</taxon>
        <taxon>Meripilaceae</taxon>
        <taxon>Meripilus</taxon>
    </lineage>
</organism>
<dbReference type="InterPro" id="IPR023375">
    <property type="entry name" value="ADC_dom_sf"/>
</dbReference>
<dbReference type="AlphaFoldDB" id="A0AAD5UTV2"/>
<dbReference type="PANTHER" id="PTHR40518:SF1">
    <property type="entry name" value="ACETOACETATE DECARBOXYLASE"/>
    <property type="match status" value="1"/>
</dbReference>